<keyword evidence="1" id="KW-0812">Transmembrane</keyword>
<keyword evidence="1" id="KW-1133">Transmembrane helix</keyword>
<evidence type="ECO:0000313" key="2">
    <source>
        <dbReference type="EMBL" id="OGK73222.1"/>
    </source>
</evidence>
<feature type="transmembrane region" description="Helical" evidence="1">
    <location>
        <begin position="312"/>
        <end position="328"/>
    </location>
</feature>
<dbReference type="Proteomes" id="UP000177050">
    <property type="component" value="Unassembled WGS sequence"/>
</dbReference>
<accession>A0A1F7KZA6</accession>
<feature type="transmembrane region" description="Helical" evidence="1">
    <location>
        <begin position="97"/>
        <end position="118"/>
    </location>
</feature>
<gene>
    <name evidence="2" type="ORF">A3K52_00235</name>
</gene>
<evidence type="ECO:0008006" key="4">
    <source>
        <dbReference type="Google" id="ProtNLM"/>
    </source>
</evidence>
<proteinExistence type="predicted"/>
<feature type="transmembrane region" description="Helical" evidence="1">
    <location>
        <begin position="444"/>
        <end position="462"/>
    </location>
</feature>
<evidence type="ECO:0000313" key="3">
    <source>
        <dbReference type="Proteomes" id="UP000177050"/>
    </source>
</evidence>
<name>A0A1F7KZA6_9BACT</name>
<feature type="transmembrane region" description="Helical" evidence="1">
    <location>
        <begin position="393"/>
        <end position="415"/>
    </location>
</feature>
<feature type="transmembrane region" description="Helical" evidence="1">
    <location>
        <begin position="139"/>
        <end position="160"/>
    </location>
</feature>
<evidence type="ECO:0000256" key="1">
    <source>
        <dbReference type="SAM" id="Phobius"/>
    </source>
</evidence>
<feature type="transmembrane region" description="Helical" evidence="1">
    <location>
        <begin position="335"/>
        <end position="356"/>
    </location>
</feature>
<feature type="transmembrane region" description="Helical" evidence="1">
    <location>
        <begin position="208"/>
        <end position="229"/>
    </location>
</feature>
<organism evidence="2 3">
    <name type="scientific">Candidatus Roizmanbacteria bacterium RIFOXYD1_FULL_38_12</name>
    <dbReference type="NCBI Taxonomy" id="1802093"/>
    <lineage>
        <taxon>Bacteria</taxon>
        <taxon>Candidatus Roizmaniibacteriota</taxon>
    </lineage>
</organism>
<sequence length="547" mass="64129">MDKKIKQYIKTRRVVLVIVFLFFLIRLPHLDKTFLLYDERDTVLTQYSLAKTGKDLYGINTPLQFEHISPHAPPFAMYYGIPFWLAGIPQTVTSSRLIYLLPSSFIPLLVFELLFALLRRKDLSILTSIIFSFSPWVFHISRLALEINIAFPIFLLALFTQIKKRYVFAFFFYFLAFFSYQGIRPLLPSAFIYFELWSYISKKNIRKTVLLSLLFICFFAVLLFISMQIEENMLTRSSTEIVFFARERIQNEVNTSRSNDHNPSLFSYLINNKVVFITRYLIANIMQGLSTAYLFNTGDYVPIYSNSITGQFYPFFALFLLMGLLQLGNKNIREYYMIAGISILGLIPSAINIYSLSFSIRSLFSGVGISFVMAIGLIWFYQYATRLKTYMKYILIGLCSTVILFQVGDFMYRYAFYRPLLQSELYHEDERKLAAFLIQKDKPFTIHLSNPFSYFLSYIFLYPKKDQDITKIQKEFIKEQNVFAFHKNVFKGCNSGELEFITQPTLAIIDEVCISDKTKLLLNTSNKFRYVKLDPLWKGEKNFYIFN</sequence>
<feature type="transmembrane region" description="Helical" evidence="1">
    <location>
        <begin position="362"/>
        <end position="381"/>
    </location>
</feature>
<protein>
    <recommendedName>
        <fullName evidence="4">Glycosyltransferase RgtA/B/C/D-like domain-containing protein</fullName>
    </recommendedName>
</protein>
<comment type="caution">
    <text evidence="2">The sequence shown here is derived from an EMBL/GenBank/DDBJ whole genome shotgun (WGS) entry which is preliminary data.</text>
</comment>
<dbReference type="AlphaFoldDB" id="A0A1F7KZA6"/>
<reference evidence="2 3" key="1">
    <citation type="journal article" date="2016" name="Nat. Commun.">
        <title>Thousands of microbial genomes shed light on interconnected biogeochemical processes in an aquifer system.</title>
        <authorList>
            <person name="Anantharaman K."/>
            <person name="Brown C.T."/>
            <person name="Hug L.A."/>
            <person name="Sharon I."/>
            <person name="Castelle C.J."/>
            <person name="Probst A.J."/>
            <person name="Thomas B.C."/>
            <person name="Singh A."/>
            <person name="Wilkins M.J."/>
            <person name="Karaoz U."/>
            <person name="Brodie E.L."/>
            <person name="Williams K.H."/>
            <person name="Hubbard S.S."/>
            <person name="Banfield J.F."/>
        </authorList>
    </citation>
    <scope>NUCLEOTIDE SEQUENCE [LARGE SCALE GENOMIC DNA]</scope>
</reference>
<dbReference type="EMBL" id="MGBR01000001">
    <property type="protein sequence ID" value="OGK73222.1"/>
    <property type="molecule type" value="Genomic_DNA"/>
</dbReference>
<feature type="transmembrane region" description="Helical" evidence="1">
    <location>
        <begin position="166"/>
        <end position="187"/>
    </location>
</feature>
<keyword evidence="1" id="KW-0472">Membrane</keyword>